<keyword evidence="2" id="KW-1185">Reference proteome</keyword>
<comment type="caution">
    <text evidence="1">The sequence shown here is derived from an EMBL/GenBank/DDBJ whole genome shotgun (WGS) entry which is preliminary data.</text>
</comment>
<gene>
    <name evidence="1" type="ORF">QFC21_003375</name>
</gene>
<protein>
    <submittedName>
        <fullName evidence="1">Uncharacterized protein</fullName>
    </submittedName>
</protein>
<proteinExistence type="predicted"/>
<accession>A0ACC2VQH3</accession>
<dbReference type="EMBL" id="JASBWT010000010">
    <property type="protein sequence ID" value="KAJ9101157.1"/>
    <property type="molecule type" value="Genomic_DNA"/>
</dbReference>
<reference evidence="1" key="1">
    <citation type="submission" date="2023-04" db="EMBL/GenBank/DDBJ databases">
        <title>Draft Genome sequencing of Naganishia species isolated from polar environments using Oxford Nanopore Technology.</title>
        <authorList>
            <person name="Leo P."/>
            <person name="Venkateswaran K."/>
        </authorList>
    </citation>
    <scope>NUCLEOTIDE SEQUENCE</scope>
    <source>
        <strain evidence="1">MNA-CCFEE 5423</strain>
    </source>
</reference>
<evidence type="ECO:0000313" key="2">
    <source>
        <dbReference type="Proteomes" id="UP001227268"/>
    </source>
</evidence>
<name>A0ACC2VQH3_9TREE</name>
<dbReference type="Proteomes" id="UP001227268">
    <property type="component" value="Unassembled WGS sequence"/>
</dbReference>
<organism evidence="1 2">
    <name type="scientific">Naganishia friedmannii</name>
    <dbReference type="NCBI Taxonomy" id="89922"/>
    <lineage>
        <taxon>Eukaryota</taxon>
        <taxon>Fungi</taxon>
        <taxon>Dikarya</taxon>
        <taxon>Basidiomycota</taxon>
        <taxon>Agaricomycotina</taxon>
        <taxon>Tremellomycetes</taxon>
        <taxon>Filobasidiales</taxon>
        <taxon>Filobasidiaceae</taxon>
        <taxon>Naganishia</taxon>
    </lineage>
</organism>
<evidence type="ECO:0000313" key="1">
    <source>
        <dbReference type="EMBL" id="KAJ9101157.1"/>
    </source>
</evidence>
<sequence>MVRLGIPDDQPVGVQQWRGLIAINYPARRFGITRHMTAEEAKKKCPTLQTVHVATYREGDAEPGRWDDADPRTHKVSLDPYRRESSKIIAIFKSMVTEGEVEKASIDEAFLDLSILTIKEIIRRHPHLAVVPPDAPQGIDSPLPPPPPISWTEAGNVFPIEGEKQDSGNNDDHDGNDGEISEGVGGWDDVALCIGAELMARLCSAWKKPNAQIRNLGGKLGEAMATEYNASTVGDMLLVPLEEMQKRFGEESIWVYNILRGIDDTPDYEMHGKSQTGYGRRALFLVHAKNLSAEYITKYANKLWDEVADAMSHASSSKPMKINNLALSFYGLERLEGGQQGIEGFFGSDLSTSSKPMLRTKRSRSGSPSVKSLHHGNSDPGPSTKKKKVHQEVIEILDDSDDNVTEMDSLQWICPKCSRVFSVAAVDEDSSEATSTKQARLSHIKREHQDFHVAKELHKRERHRKVEDRHQTASTTTSKRATKPAKKTGGIKAFFSPFDTSSDSKN</sequence>